<feature type="compositionally biased region" description="Low complexity" evidence="14">
    <location>
        <begin position="53"/>
        <end position="62"/>
    </location>
</feature>
<keyword evidence="5 12" id="KW-0653">Protein transport</keyword>
<dbReference type="InterPro" id="IPR026593">
    <property type="entry name" value="SecY"/>
</dbReference>
<dbReference type="EMBL" id="HBEN01007641">
    <property type="protein sequence ID" value="CAD8440368.1"/>
    <property type="molecule type" value="Transcribed_RNA"/>
</dbReference>
<evidence type="ECO:0000256" key="6">
    <source>
        <dbReference type="ARBA" id="ARBA00022989"/>
    </source>
</evidence>
<dbReference type="GO" id="GO:0015031">
    <property type="term" value="P:protein transport"/>
    <property type="evidence" value="ECO:0007669"/>
    <property type="project" value="UniProtKB-KW"/>
</dbReference>
<organism evidence="16">
    <name type="scientific">Micromonas pusilla</name>
    <name type="common">Picoplanktonic green alga</name>
    <name type="synonym">Chromulina pusilla</name>
    <dbReference type="NCBI Taxonomy" id="38833"/>
    <lineage>
        <taxon>Eukaryota</taxon>
        <taxon>Viridiplantae</taxon>
        <taxon>Chlorophyta</taxon>
        <taxon>Mamiellophyceae</taxon>
        <taxon>Mamiellales</taxon>
        <taxon>Mamiellaceae</taxon>
        <taxon>Micromonas</taxon>
    </lineage>
</organism>
<feature type="transmembrane region" description="Helical" evidence="15">
    <location>
        <begin position="278"/>
        <end position="298"/>
    </location>
</feature>
<dbReference type="Pfam" id="PF00344">
    <property type="entry name" value="SecY"/>
    <property type="match status" value="1"/>
</dbReference>
<evidence type="ECO:0000256" key="14">
    <source>
        <dbReference type="SAM" id="MobiDB-lite"/>
    </source>
</evidence>
<dbReference type="HAMAP" id="MF_01465">
    <property type="entry name" value="SecY"/>
    <property type="match status" value="1"/>
</dbReference>
<feature type="transmembrane region" description="Helical" evidence="15">
    <location>
        <begin position="432"/>
        <end position="450"/>
    </location>
</feature>
<gene>
    <name evidence="16" type="ORF">MSP1401_LOCUS6276</name>
</gene>
<evidence type="ECO:0000256" key="11">
    <source>
        <dbReference type="ARBA" id="ARBA00055151"/>
    </source>
</evidence>
<evidence type="ECO:0000256" key="9">
    <source>
        <dbReference type="ARBA" id="ARBA00031059"/>
    </source>
</evidence>
<dbReference type="PRINTS" id="PR00303">
    <property type="entry name" value="SECYTRNLCASE"/>
</dbReference>
<dbReference type="FunFam" id="1.10.3370.10:FF:000001">
    <property type="entry name" value="Preprotein translocase subunit SecY"/>
    <property type="match status" value="1"/>
</dbReference>
<dbReference type="AlphaFoldDB" id="A0A7S0D1A0"/>
<feature type="region of interest" description="Disordered" evidence="14">
    <location>
        <begin position="1"/>
        <end position="62"/>
    </location>
</feature>
<evidence type="ECO:0000256" key="2">
    <source>
        <dbReference type="ARBA" id="ARBA00005751"/>
    </source>
</evidence>
<evidence type="ECO:0000256" key="10">
    <source>
        <dbReference type="ARBA" id="ARBA00039733"/>
    </source>
</evidence>
<keyword evidence="3 12" id="KW-0813">Transport</keyword>
<proteinExistence type="inferred from homology"/>
<dbReference type="PROSITE" id="PS00755">
    <property type="entry name" value="SECY_1"/>
    <property type="match status" value="1"/>
</dbReference>
<evidence type="ECO:0000256" key="12">
    <source>
        <dbReference type="RuleBase" id="RU003484"/>
    </source>
</evidence>
<feature type="transmembrane region" description="Helical" evidence="15">
    <location>
        <begin position="211"/>
        <end position="231"/>
    </location>
</feature>
<name>A0A7S0D1A0_MICPS</name>
<dbReference type="InterPro" id="IPR023201">
    <property type="entry name" value="SecY_dom_sf"/>
</dbReference>
<evidence type="ECO:0000256" key="5">
    <source>
        <dbReference type="ARBA" id="ARBA00022927"/>
    </source>
</evidence>
<evidence type="ECO:0000256" key="15">
    <source>
        <dbReference type="SAM" id="Phobius"/>
    </source>
</evidence>
<evidence type="ECO:0000256" key="4">
    <source>
        <dbReference type="ARBA" id="ARBA00022692"/>
    </source>
</evidence>
<dbReference type="PROSITE" id="PS00756">
    <property type="entry name" value="SECY_2"/>
    <property type="match status" value="1"/>
</dbReference>
<evidence type="ECO:0000256" key="3">
    <source>
        <dbReference type="ARBA" id="ARBA00022448"/>
    </source>
</evidence>
<dbReference type="Gene3D" id="1.10.3370.10">
    <property type="entry name" value="SecY subunit domain"/>
    <property type="match status" value="1"/>
</dbReference>
<evidence type="ECO:0000256" key="13">
    <source>
        <dbReference type="RuleBase" id="RU004349"/>
    </source>
</evidence>
<evidence type="ECO:0000256" key="7">
    <source>
        <dbReference type="ARBA" id="ARBA00023010"/>
    </source>
</evidence>
<dbReference type="PANTHER" id="PTHR10906">
    <property type="entry name" value="SECY/SEC61-ALPHA FAMILY MEMBER"/>
    <property type="match status" value="1"/>
</dbReference>
<keyword evidence="7 12" id="KW-0811">Translocation</keyword>
<feature type="transmembrane region" description="Helical" evidence="15">
    <location>
        <begin position="391"/>
        <end position="412"/>
    </location>
</feature>
<dbReference type="InterPro" id="IPR030659">
    <property type="entry name" value="SecY_CS"/>
</dbReference>
<feature type="transmembrane region" description="Helical" evidence="15">
    <location>
        <begin position="515"/>
        <end position="534"/>
    </location>
</feature>
<feature type="transmembrane region" description="Helical" evidence="15">
    <location>
        <begin position="252"/>
        <end position="272"/>
    </location>
</feature>
<comment type="similarity">
    <text evidence="2 13">Belongs to the SecY/SEC61-alpha family.</text>
</comment>
<evidence type="ECO:0000313" key="16">
    <source>
        <dbReference type="EMBL" id="CAD8440368.1"/>
    </source>
</evidence>
<feature type="transmembrane region" description="Helical" evidence="15">
    <location>
        <begin position="340"/>
        <end position="361"/>
    </location>
</feature>
<keyword evidence="6 15" id="KW-1133">Transmembrane helix</keyword>
<comment type="function">
    <text evidence="11">The central subunit of the protein translocation channel SecYE. Consists of two halves formed by TMs 1-5 and 6-10. These two domains form a lateral gate at the front which open onto the bilayer between TMs 2 and 7, and are clamped together by SecE at the back. The channel is closed by both a pore ring composed of hydrophobic SecY resides and a short helix (helix 2A) on the extracellular side of the membrane which forms a plug.</text>
</comment>
<reference evidence="16" key="1">
    <citation type="submission" date="2021-01" db="EMBL/GenBank/DDBJ databases">
        <authorList>
            <person name="Corre E."/>
            <person name="Pelletier E."/>
            <person name="Niang G."/>
            <person name="Scheremetjew M."/>
            <person name="Finn R."/>
            <person name="Kale V."/>
            <person name="Holt S."/>
            <person name="Cochrane G."/>
            <person name="Meng A."/>
            <person name="Brown T."/>
            <person name="Cohen L."/>
        </authorList>
    </citation>
    <scope>NUCLEOTIDE SEQUENCE</scope>
    <source>
        <strain evidence="16">CCAC1681</strain>
    </source>
</reference>
<feature type="transmembrane region" description="Helical" evidence="15">
    <location>
        <begin position="310"/>
        <end position="328"/>
    </location>
</feature>
<dbReference type="SUPFAM" id="SSF103491">
    <property type="entry name" value="Preprotein translocase SecY subunit"/>
    <property type="match status" value="1"/>
</dbReference>
<evidence type="ECO:0000256" key="8">
    <source>
        <dbReference type="ARBA" id="ARBA00023136"/>
    </source>
</evidence>
<dbReference type="GO" id="GO:0016020">
    <property type="term" value="C:membrane"/>
    <property type="evidence" value="ECO:0007669"/>
    <property type="project" value="UniProtKB-SubCell"/>
</dbReference>
<comment type="subcellular location">
    <subcellularLocation>
        <location evidence="1 12">Membrane</location>
        <topology evidence="1 12">Multi-pass membrane protein</topology>
    </subcellularLocation>
</comment>
<protein>
    <recommendedName>
        <fullName evidence="10">Protein translocase subunit SecY</fullName>
    </recommendedName>
    <alternativeName>
        <fullName evidence="9">CpSecY</fullName>
    </alternativeName>
</protein>
<evidence type="ECO:0000256" key="1">
    <source>
        <dbReference type="ARBA" id="ARBA00004141"/>
    </source>
</evidence>
<dbReference type="NCBIfam" id="TIGR00967">
    <property type="entry name" value="3a0501s007"/>
    <property type="match status" value="1"/>
</dbReference>
<dbReference type="InterPro" id="IPR002208">
    <property type="entry name" value="SecY/SEC61-alpha"/>
</dbReference>
<keyword evidence="4 12" id="KW-0812">Transmembrane</keyword>
<sequence length="564" mass="59688">MASTSAMSLGSRAVAPGALRGRRDARKVRIGYGPVRAEASPRDGARTRGVRGRSAPRSPARSVAARAVVNSAVMNLPGMGADGQTWDPLGLGRKAIGWETGDNAWNADEDVAASGSIMSLSRGRAVNALSGPSKKGDEDFFGNFMGGNLPGKIGTILALLIVSRVGTYIPISGVDRAAFAESLQGGGSVLGYVDTLTGGSISKLGIFSLGIVPYINSSIIFQLLTSVFPSLKKLQKEEGEAGRRKFQQYQRYGALGFAIVQAVGQCLYVRPYVEDFSLPWLVESSAVLTAGAMILLYIGEVLTELKLGNGTSLLIFTNIISSLPSSFGQTLSQAQEKGDAATVLPVFFSAFFLSTLGIVYVQEAERKIPMNYSTRFQAGGLAKSAFLPFKVNSAGVMPIIFASSLLALPATIARFAPNPVFIGAAKAVYPGGAAYVPVNVALICFFNYFYTFLQLEPKDVADQLKRQGASIPGVRPGAATSGYITRVLERLSLLGSVFLGLLALTPTAVEGLTGLTTFRGFAGTSLLILVGVATDTTRKVRSELVMQAYDTSLDDFYGNDKKKK</sequence>
<feature type="transmembrane region" description="Helical" evidence="15">
    <location>
        <begin position="491"/>
        <end position="509"/>
    </location>
</feature>
<keyword evidence="8 15" id="KW-0472">Membrane</keyword>
<accession>A0A7S0D1A0</accession>